<dbReference type="EMBL" id="JACWUN010000004">
    <property type="protein sequence ID" value="MBD1400051.1"/>
    <property type="molecule type" value="Genomic_DNA"/>
</dbReference>
<evidence type="ECO:0000256" key="6">
    <source>
        <dbReference type="ARBA" id="ARBA00023136"/>
    </source>
</evidence>
<feature type="transmembrane region" description="Helical" evidence="7">
    <location>
        <begin position="362"/>
        <end position="383"/>
    </location>
</feature>
<dbReference type="Pfam" id="PF03916">
    <property type="entry name" value="NrfD"/>
    <property type="match status" value="1"/>
</dbReference>
<feature type="transmembrane region" description="Helical" evidence="7">
    <location>
        <begin position="21"/>
        <end position="43"/>
    </location>
</feature>
<keyword evidence="9" id="KW-1185">Reference proteome</keyword>
<dbReference type="GO" id="GO:0005886">
    <property type="term" value="C:plasma membrane"/>
    <property type="evidence" value="ECO:0007669"/>
    <property type="project" value="UniProtKB-SubCell"/>
</dbReference>
<comment type="subcellular location">
    <subcellularLocation>
        <location evidence="1">Cell membrane</location>
        <topology evidence="1">Multi-pass membrane protein</topology>
    </subcellularLocation>
</comment>
<keyword evidence="6 7" id="KW-0472">Membrane</keyword>
<comment type="caution">
    <text evidence="8">The sequence shown here is derived from an EMBL/GenBank/DDBJ whole genome shotgun (WGS) entry which is preliminary data.</text>
</comment>
<evidence type="ECO:0000256" key="1">
    <source>
        <dbReference type="ARBA" id="ARBA00004651"/>
    </source>
</evidence>
<protein>
    <submittedName>
        <fullName evidence="8">Polysulfide reductase NrfD</fullName>
    </submittedName>
</protein>
<dbReference type="Gene3D" id="1.20.1630.10">
    <property type="entry name" value="Formate dehydrogenase/DMSO reductase domain"/>
    <property type="match status" value="1"/>
</dbReference>
<feature type="transmembrane region" description="Helical" evidence="7">
    <location>
        <begin position="243"/>
        <end position="264"/>
    </location>
</feature>
<evidence type="ECO:0000256" key="7">
    <source>
        <dbReference type="SAM" id="Phobius"/>
    </source>
</evidence>
<sequence length="391" mass="42685">MSTLIGSAIQNAKSSFSPRGAAWALWAGVLVIIGLAALVNYLINGHDAYGTSRQVPWGILISTYVFFVVSSTGLCLVSSLGHVFGFKQFEVIGKRAIVMAIATILAGFAVIATEIGYPFRMLIYNFISPNFTAAIWWMGTLYGLYLLFILLEFGFMMKVNHKYAGYAGLAAFVAGIAAHSNLGAVFGLLDARKWWSGPFLPIYFILSAAVTGCAIVLLLFAVRYMKEKMPDNVRDTMLTISKLFCFLLGVLIFFGIWKLFSSLYAGAPGKYEAMMALINGPLWISYWGFEVFLGMVLPFVLILATKGKHLGVAVFAAASSMIGIFFMRYNLVVAGQLKPMRYDPEVVNASGLVSYAPSMTEIGIVLGGIGLCLLMYIAANMIFNLDADKHH</sequence>
<feature type="transmembrane region" description="Helical" evidence="7">
    <location>
        <begin position="55"/>
        <end position="84"/>
    </location>
</feature>
<feature type="transmembrane region" description="Helical" evidence="7">
    <location>
        <begin position="96"/>
        <end position="119"/>
    </location>
</feature>
<evidence type="ECO:0000256" key="3">
    <source>
        <dbReference type="ARBA" id="ARBA00022475"/>
    </source>
</evidence>
<evidence type="ECO:0000256" key="5">
    <source>
        <dbReference type="ARBA" id="ARBA00022989"/>
    </source>
</evidence>
<dbReference type="Proteomes" id="UP000632828">
    <property type="component" value="Unassembled WGS sequence"/>
</dbReference>
<organism evidence="8 9">
    <name type="scientific">Pelovirga terrestris</name>
    <dbReference type="NCBI Taxonomy" id="2771352"/>
    <lineage>
        <taxon>Bacteria</taxon>
        <taxon>Pseudomonadati</taxon>
        <taxon>Thermodesulfobacteriota</taxon>
        <taxon>Desulfuromonadia</taxon>
        <taxon>Geobacterales</taxon>
        <taxon>Geobacteraceae</taxon>
        <taxon>Pelovirga</taxon>
    </lineage>
</organism>
<dbReference type="RefSeq" id="WP_191154320.1">
    <property type="nucleotide sequence ID" value="NZ_JACWUN010000004.1"/>
</dbReference>
<name>A0A8J6UQY7_9BACT</name>
<proteinExistence type="inferred from homology"/>
<feature type="transmembrane region" description="Helical" evidence="7">
    <location>
        <begin position="163"/>
        <end position="189"/>
    </location>
</feature>
<dbReference type="AlphaFoldDB" id="A0A8J6UQY7"/>
<dbReference type="PANTHER" id="PTHR34856">
    <property type="entry name" value="PROTEIN NRFD"/>
    <property type="match status" value="1"/>
</dbReference>
<dbReference type="InterPro" id="IPR052049">
    <property type="entry name" value="Electron_transfer_protein"/>
</dbReference>
<comment type="similarity">
    <text evidence="2">Belongs to the NrfD family.</text>
</comment>
<keyword evidence="4 7" id="KW-0812">Transmembrane</keyword>
<reference evidence="8" key="1">
    <citation type="submission" date="2020-09" db="EMBL/GenBank/DDBJ databases">
        <title>Pelobacter alkaliphilus sp. nov., a novel anaerobic arsenate-reducing bacterium from terrestrial mud volcano.</title>
        <authorList>
            <person name="Khomyakova M.A."/>
            <person name="Merkel A.Y."/>
            <person name="Slobodkin A.I."/>
        </authorList>
    </citation>
    <scope>NUCLEOTIDE SEQUENCE</scope>
    <source>
        <strain evidence="8">M08fum</strain>
    </source>
</reference>
<feature type="transmembrane region" description="Helical" evidence="7">
    <location>
        <begin position="201"/>
        <end position="222"/>
    </location>
</feature>
<keyword evidence="3" id="KW-1003">Cell membrane</keyword>
<evidence type="ECO:0000313" key="9">
    <source>
        <dbReference type="Proteomes" id="UP000632828"/>
    </source>
</evidence>
<feature type="transmembrane region" description="Helical" evidence="7">
    <location>
        <begin position="131"/>
        <end position="151"/>
    </location>
</feature>
<feature type="transmembrane region" description="Helical" evidence="7">
    <location>
        <begin position="310"/>
        <end position="331"/>
    </location>
</feature>
<gene>
    <name evidence="8" type="primary">nrfD</name>
    <name evidence="8" type="ORF">ICT70_05130</name>
</gene>
<dbReference type="PANTHER" id="PTHR34856:SF2">
    <property type="entry name" value="PROTEIN NRFD"/>
    <property type="match status" value="1"/>
</dbReference>
<feature type="transmembrane region" description="Helical" evidence="7">
    <location>
        <begin position="284"/>
        <end position="303"/>
    </location>
</feature>
<evidence type="ECO:0000256" key="2">
    <source>
        <dbReference type="ARBA" id="ARBA00008929"/>
    </source>
</evidence>
<accession>A0A8J6UQY7</accession>
<evidence type="ECO:0000256" key="4">
    <source>
        <dbReference type="ARBA" id="ARBA00022692"/>
    </source>
</evidence>
<keyword evidence="5 7" id="KW-1133">Transmembrane helix</keyword>
<evidence type="ECO:0000313" key="8">
    <source>
        <dbReference type="EMBL" id="MBD1400051.1"/>
    </source>
</evidence>
<dbReference type="InterPro" id="IPR005614">
    <property type="entry name" value="NrfD-like"/>
</dbReference>